<organism evidence="2 3">
    <name type="scientific">Fulvivirga sediminis</name>
    <dbReference type="NCBI Taxonomy" id="2803949"/>
    <lineage>
        <taxon>Bacteria</taxon>
        <taxon>Pseudomonadati</taxon>
        <taxon>Bacteroidota</taxon>
        <taxon>Cytophagia</taxon>
        <taxon>Cytophagales</taxon>
        <taxon>Fulvivirgaceae</taxon>
        <taxon>Fulvivirga</taxon>
    </lineage>
</organism>
<dbReference type="InterPro" id="IPR036388">
    <property type="entry name" value="WH-like_DNA-bd_sf"/>
</dbReference>
<dbReference type="Gene3D" id="1.10.10.10">
    <property type="entry name" value="Winged helix-like DNA-binding domain superfamily/Winged helix DNA-binding domain"/>
    <property type="match status" value="1"/>
</dbReference>
<dbReference type="AlphaFoldDB" id="A0A937F8B8"/>
<proteinExistence type="predicted"/>
<reference evidence="2" key="1">
    <citation type="submission" date="2021-01" db="EMBL/GenBank/DDBJ databases">
        <title>Fulvivirga kasyanovii gen. nov., sp nov., a novel member of the phylum Bacteroidetes isolated from seawater in a mussel farm.</title>
        <authorList>
            <person name="Zhao L.-H."/>
            <person name="Wang Z.-J."/>
        </authorList>
    </citation>
    <scope>NUCLEOTIDE SEQUENCE</scope>
    <source>
        <strain evidence="2">2943</strain>
    </source>
</reference>
<evidence type="ECO:0000313" key="3">
    <source>
        <dbReference type="Proteomes" id="UP000659388"/>
    </source>
</evidence>
<dbReference type="InterPro" id="IPR009057">
    <property type="entry name" value="Homeodomain-like_sf"/>
</dbReference>
<dbReference type="EMBL" id="JAESIY010000012">
    <property type="protein sequence ID" value="MBL3658322.1"/>
    <property type="molecule type" value="Genomic_DNA"/>
</dbReference>
<dbReference type="SUPFAM" id="SSF46689">
    <property type="entry name" value="Homeodomain-like"/>
    <property type="match status" value="1"/>
</dbReference>
<name>A0A937F8B8_9BACT</name>
<protein>
    <submittedName>
        <fullName evidence="2">Transposase</fullName>
    </submittedName>
</protein>
<dbReference type="Proteomes" id="UP000659388">
    <property type="component" value="Unassembled WGS sequence"/>
</dbReference>
<accession>A0A937F8B8</accession>
<evidence type="ECO:0000313" key="2">
    <source>
        <dbReference type="EMBL" id="MBL3658322.1"/>
    </source>
</evidence>
<gene>
    <name evidence="2" type="ORF">JL102_19375</name>
</gene>
<comment type="caution">
    <text evidence="2">The sequence shown here is derived from an EMBL/GenBank/DDBJ whole genome shotgun (WGS) entry which is preliminary data.</text>
</comment>
<dbReference type="RefSeq" id="WP_202246118.1">
    <property type="nucleotide sequence ID" value="NZ_JAESIY010000012.1"/>
</dbReference>
<evidence type="ECO:0000256" key="1">
    <source>
        <dbReference type="SAM" id="Coils"/>
    </source>
</evidence>
<sequence>MKERQENQYVKRTQKDYSYAFKLAVVEEVERGQIGIGAAQKKYGIQGDATIRNWIRKYGTVDWDNKSHQIMAKSPEQKLLELEQKVRLLEKQKTELEKKASMADKKAIFFDMMIDIAEEEFKIPIRKKYSPEQSNDLKSNKKKA</sequence>
<keyword evidence="3" id="KW-1185">Reference proteome</keyword>
<feature type="coiled-coil region" evidence="1">
    <location>
        <begin position="72"/>
        <end position="106"/>
    </location>
</feature>
<keyword evidence="1" id="KW-0175">Coiled coil</keyword>